<dbReference type="PROSITE" id="PS51300">
    <property type="entry name" value="NIRD"/>
    <property type="match status" value="1"/>
</dbReference>
<accession>A0A1G8KKY0</accession>
<dbReference type="AlphaFoldDB" id="A0A1G8KKY0"/>
<dbReference type="EMBL" id="FNDN01000007">
    <property type="protein sequence ID" value="SDI44113.1"/>
    <property type="molecule type" value="Genomic_DNA"/>
</dbReference>
<name>A0A1G8KKY0_9NOCA</name>
<protein>
    <recommendedName>
        <fullName evidence="3">DUF1648 domain-containing protein</fullName>
    </recommendedName>
</protein>
<organism evidence="1 2">
    <name type="scientific">Rhodococcus triatomae</name>
    <dbReference type="NCBI Taxonomy" id="300028"/>
    <lineage>
        <taxon>Bacteria</taxon>
        <taxon>Bacillati</taxon>
        <taxon>Actinomycetota</taxon>
        <taxon>Actinomycetes</taxon>
        <taxon>Mycobacteriales</taxon>
        <taxon>Nocardiaceae</taxon>
        <taxon>Rhodococcus</taxon>
    </lineage>
</organism>
<evidence type="ECO:0008006" key="3">
    <source>
        <dbReference type="Google" id="ProtNLM"/>
    </source>
</evidence>
<gene>
    <name evidence="1" type="ORF">SAMN05444695_107180</name>
</gene>
<dbReference type="OrthoDB" id="4303577at2"/>
<evidence type="ECO:0000313" key="1">
    <source>
        <dbReference type="EMBL" id="SDI44113.1"/>
    </source>
</evidence>
<reference evidence="1 2" key="1">
    <citation type="submission" date="2016-10" db="EMBL/GenBank/DDBJ databases">
        <authorList>
            <person name="de Groot N.N."/>
        </authorList>
    </citation>
    <scope>NUCLEOTIDE SEQUENCE [LARGE SCALE GENOMIC DNA]</scope>
    <source>
        <strain evidence="1 2">DSM 44892</strain>
    </source>
</reference>
<evidence type="ECO:0000313" key="2">
    <source>
        <dbReference type="Proteomes" id="UP000183263"/>
    </source>
</evidence>
<keyword evidence="2" id="KW-1185">Reference proteome</keyword>
<sequence length="320" mass="33269">MTSSTRPGPAPNRVRLVAAGLATAAPLLALLAARAAWGDSVPGTVATHWSGVEPDGFTSGATFFVITLAACLLSTAVAALVVVRASSAGHDADAALWLPGTALVSWVAASTCITSVALTMRAGRPEDAHLSWWILIPLLGVPWAIGTFLLTPRGPATSYGPAPQLDTPIAPGETAVWISHARGRWAGALVVAMVVTALVTAFLGRPWMVVLFAVLAILAAAFASITVHVDRRGLWLSSWGLRWRTIRLDDIDSAEVAHLRPVEWGGYGYRLSPRGTAVIVRGGDGLALRRRGGGVFAVSVDDPGTGAALLNSLVAAERNA</sequence>
<proteinExistence type="predicted"/>
<dbReference type="Proteomes" id="UP000183263">
    <property type="component" value="Unassembled WGS sequence"/>
</dbReference>
<dbReference type="RefSeq" id="WP_072738131.1">
    <property type="nucleotide sequence ID" value="NZ_CP048813.1"/>
</dbReference>